<accession>A0A2T7PQU8</accession>
<feature type="region of interest" description="Disordered" evidence="1">
    <location>
        <begin position="37"/>
        <end position="56"/>
    </location>
</feature>
<dbReference type="EMBL" id="PZQS01000002">
    <property type="protein sequence ID" value="PVD35788.1"/>
    <property type="molecule type" value="Genomic_DNA"/>
</dbReference>
<sequence length="162" mass="18032">MRHRKGAKEQAKGHKSEPRYELQLLAERHRLIAVQCGEHAKPSDSRDPPSSWRDLRPPRAVRAVIGTTRDFLVPCTRRAPAFSRQCYGSVRRSSKSRAVVAGVCACVTTRCCFAVAAQCVWTARAGDHHQVWNRRPSGLTPRSAVDTFAVEPMGRDLPGHHA</sequence>
<feature type="compositionally biased region" description="Basic and acidic residues" evidence="1">
    <location>
        <begin position="7"/>
        <end position="20"/>
    </location>
</feature>
<feature type="compositionally biased region" description="Basic and acidic residues" evidence="1">
    <location>
        <begin position="38"/>
        <end position="56"/>
    </location>
</feature>
<evidence type="ECO:0000256" key="1">
    <source>
        <dbReference type="SAM" id="MobiDB-lite"/>
    </source>
</evidence>
<reference evidence="2 3" key="1">
    <citation type="submission" date="2018-04" db="EMBL/GenBank/DDBJ databases">
        <title>The genome of golden apple snail Pomacea canaliculata provides insight into stress tolerance and invasive adaptation.</title>
        <authorList>
            <person name="Liu C."/>
            <person name="Liu B."/>
            <person name="Ren Y."/>
            <person name="Zhang Y."/>
            <person name="Wang H."/>
            <person name="Li S."/>
            <person name="Jiang F."/>
            <person name="Yin L."/>
            <person name="Zhang G."/>
            <person name="Qian W."/>
            <person name="Fan W."/>
        </authorList>
    </citation>
    <scope>NUCLEOTIDE SEQUENCE [LARGE SCALE GENOMIC DNA]</scope>
    <source>
        <strain evidence="2">SZHN2017</strain>
        <tissue evidence="2">Muscle</tissue>
    </source>
</reference>
<evidence type="ECO:0000313" key="3">
    <source>
        <dbReference type="Proteomes" id="UP000245119"/>
    </source>
</evidence>
<name>A0A2T7PQU8_POMCA</name>
<evidence type="ECO:0000313" key="2">
    <source>
        <dbReference type="EMBL" id="PVD35788.1"/>
    </source>
</evidence>
<gene>
    <name evidence="2" type="ORF">C0Q70_02752</name>
</gene>
<proteinExistence type="predicted"/>
<protein>
    <submittedName>
        <fullName evidence="2">Uncharacterized protein</fullName>
    </submittedName>
</protein>
<comment type="caution">
    <text evidence="2">The sequence shown here is derived from an EMBL/GenBank/DDBJ whole genome shotgun (WGS) entry which is preliminary data.</text>
</comment>
<keyword evidence="3" id="KW-1185">Reference proteome</keyword>
<dbReference type="Proteomes" id="UP000245119">
    <property type="component" value="Linkage Group LG2"/>
</dbReference>
<organism evidence="2 3">
    <name type="scientific">Pomacea canaliculata</name>
    <name type="common">Golden apple snail</name>
    <dbReference type="NCBI Taxonomy" id="400727"/>
    <lineage>
        <taxon>Eukaryota</taxon>
        <taxon>Metazoa</taxon>
        <taxon>Spiralia</taxon>
        <taxon>Lophotrochozoa</taxon>
        <taxon>Mollusca</taxon>
        <taxon>Gastropoda</taxon>
        <taxon>Caenogastropoda</taxon>
        <taxon>Architaenioglossa</taxon>
        <taxon>Ampullarioidea</taxon>
        <taxon>Ampullariidae</taxon>
        <taxon>Pomacea</taxon>
    </lineage>
</organism>
<feature type="region of interest" description="Disordered" evidence="1">
    <location>
        <begin position="1"/>
        <end position="20"/>
    </location>
</feature>
<dbReference type="AlphaFoldDB" id="A0A2T7PQU8"/>